<name>A0A4R6J1Z0_9BACT</name>
<comment type="caution">
    <text evidence="1">The sequence shown here is derived from an EMBL/GenBank/DDBJ whole genome shotgun (WGS) entry which is preliminary data.</text>
</comment>
<dbReference type="AlphaFoldDB" id="A0A4R6J1Z0"/>
<accession>A0A4R6J1Z0</accession>
<dbReference type="EMBL" id="SNWP01000010">
    <property type="protein sequence ID" value="TDO28887.1"/>
    <property type="molecule type" value="Genomic_DNA"/>
</dbReference>
<protein>
    <submittedName>
        <fullName evidence="1">Uncharacterized protein</fullName>
    </submittedName>
</protein>
<keyword evidence="2" id="KW-1185">Reference proteome</keyword>
<proteinExistence type="predicted"/>
<dbReference type="Proteomes" id="UP000295741">
    <property type="component" value="Unassembled WGS sequence"/>
</dbReference>
<organism evidence="1 2">
    <name type="scientific">Sediminibacterium goheungense</name>
    <dbReference type="NCBI Taxonomy" id="1086393"/>
    <lineage>
        <taxon>Bacteria</taxon>
        <taxon>Pseudomonadati</taxon>
        <taxon>Bacteroidota</taxon>
        <taxon>Chitinophagia</taxon>
        <taxon>Chitinophagales</taxon>
        <taxon>Chitinophagaceae</taxon>
        <taxon>Sediminibacterium</taxon>
    </lineage>
</organism>
<sequence length="66" mass="7173">MVPEHQATKLYGNDERMITILIKYKPVKQDGAMDYTSFSFNTSPTPAFSVSSGIADLTSSMPSGVI</sequence>
<evidence type="ECO:0000313" key="1">
    <source>
        <dbReference type="EMBL" id="TDO28887.1"/>
    </source>
</evidence>
<evidence type="ECO:0000313" key="2">
    <source>
        <dbReference type="Proteomes" id="UP000295741"/>
    </source>
</evidence>
<gene>
    <name evidence="1" type="ORF">BC659_0969</name>
</gene>
<reference evidence="1 2" key="1">
    <citation type="submission" date="2019-03" db="EMBL/GenBank/DDBJ databases">
        <title>Genomic Encyclopedia of Archaeal and Bacterial Type Strains, Phase II (KMG-II): from individual species to whole genera.</title>
        <authorList>
            <person name="Goeker M."/>
        </authorList>
    </citation>
    <scope>NUCLEOTIDE SEQUENCE [LARGE SCALE GENOMIC DNA]</scope>
    <source>
        <strain evidence="1 2">DSM 28323</strain>
    </source>
</reference>